<dbReference type="GO" id="GO:0000981">
    <property type="term" value="F:DNA-binding transcription factor activity, RNA polymerase II-specific"/>
    <property type="evidence" value="ECO:0007669"/>
    <property type="project" value="TreeGrafter"/>
</dbReference>
<keyword evidence="14" id="KW-1185">Reference proteome</keyword>
<keyword evidence="1" id="KW-1017">Isopeptide bond</keyword>
<dbReference type="GO" id="GO:0005634">
    <property type="term" value="C:nucleus"/>
    <property type="evidence" value="ECO:0007669"/>
    <property type="project" value="TreeGrafter"/>
</dbReference>
<dbReference type="GO" id="GO:0045087">
    <property type="term" value="P:innate immune response"/>
    <property type="evidence" value="ECO:0007669"/>
    <property type="project" value="UniProtKB-KW"/>
</dbReference>
<evidence type="ECO:0000313" key="14">
    <source>
        <dbReference type="Proteomes" id="UP001497497"/>
    </source>
</evidence>
<keyword evidence="7" id="KW-0862">Zinc</keyword>
<dbReference type="PANTHER" id="PTHR24409">
    <property type="entry name" value="ZINC FINGER PROTEIN 142"/>
    <property type="match status" value="1"/>
</dbReference>
<evidence type="ECO:0000256" key="8">
    <source>
        <dbReference type="ARBA" id="ARBA00022843"/>
    </source>
</evidence>
<dbReference type="InterPro" id="IPR011029">
    <property type="entry name" value="DEATH-like_dom_sf"/>
</dbReference>
<evidence type="ECO:0000256" key="9">
    <source>
        <dbReference type="ARBA" id="ARBA00022859"/>
    </source>
</evidence>
<evidence type="ECO:0000256" key="3">
    <source>
        <dbReference type="ARBA" id="ARBA00022588"/>
    </source>
</evidence>
<accession>A0AAV2HKT8</accession>
<keyword evidence="4" id="KW-0479">Metal-binding</keyword>
<dbReference type="PROSITE" id="PS00028">
    <property type="entry name" value="ZINC_FINGER_C2H2_1"/>
    <property type="match status" value="1"/>
</dbReference>
<protein>
    <recommendedName>
        <fullName evidence="12">C2H2-type domain-containing protein</fullName>
    </recommendedName>
</protein>
<dbReference type="PANTHER" id="PTHR24409:SF295">
    <property type="entry name" value="AZ2-RELATED"/>
    <property type="match status" value="1"/>
</dbReference>
<feature type="region of interest" description="Disordered" evidence="11">
    <location>
        <begin position="519"/>
        <end position="592"/>
    </location>
</feature>
<feature type="region of interest" description="Disordered" evidence="11">
    <location>
        <begin position="277"/>
        <end position="322"/>
    </location>
</feature>
<dbReference type="Gene3D" id="3.30.160.60">
    <property type="entry name" value="Classic Zinc Finger"/>
    <property type="match status" value="2"/>
</dbReference>
<dbReference type="Pfam" id="PF00096">
    <property type="entry name" value="zf-C2H2"/>
    <property type="match status" value="1"/>
</dbReference>
<dbReference type="GO" id="GO:0005737">
    <property type="term" value="C:cytoplasm"/>
    <property type="evidence" value="ECO:0007669"/>
    <property type="project" value="UniProtKB-ARBA"/>
</dbReference>
<dbReference type="AlphaFoldDB" id="A0AAV2HKT8"/>
<gene>
    <name evidence="13" type="ORF">GSLYS_00008610001</name>
</gene>
<evidence type="ECO:0000259" key="12">
    <source>
        <dbReference type="PROSITE" id="PS50157"/>
    </source>
</evidence>
<keyword evidence="2" id="KW-0597">Phosphoprotein</keyword>
<sequence>MLPHERGSSMAMASNSPYRSVDRVEEVIRENYPYLVQNLRIFELLTSRHSFRGIISDELEFEIMAKETEERQTVASRFINAFLESKDPGKGRVLKEALEAPEHDLVRRTLFDEDTEESVAHANDQGVLTLHLELLVKNVNCDEMLISMCLSKGLITQAEAEEIRARNTYSGQGRAMYRLLDSVKRSHKFYSSFLKILWDLDYKKLVEEIDKTEYEKLKANDEDGGSIMVNAISFDSVSCSSGLTFGNSECTGDDYILRNSSCSDVEKGEPKDLNVYNILPENNLNGPVSSRTRSKTKLLTQDHPSRDSNGTGTSNDSENMPRHTKKKIFGFQSPQPTSTFDKKVKAGALPQPILKKVSCKNGADPTTLKKYTDGNDHKGTLLRIKQGHTQESSDEDEVSSDRIFNLEYRYPQDHQDVKYRDDSHRHEKARHQAKAMQGTDEQRYRKRDLPKTTNKCQCPCGEKCKDDIQLQVHRRSPLCPLNAMKKGTTSAEIARSKHNFGFQSSKTLTLDFVSDSHYRESQSRLESPPPHRDSPSRRLESPPPFLESPTKRCVSPPPHGDEATKDLTHKQTTRPIENRILQNSLDQHQQRREKPIQVFRCRHCEKSFKTQEKLKSHMEPNDCGEDAFVAKCQEYSGATGKEKKASAENCRSTTLKQIQPPGAKSPPSRVMSPQIPPPNRVMSPQIPPPNRVMSPQIPPTNRVMSPQMPLQSGVMSQPSTEGHRTQTFRCKCDKVFAQKEKLDKHKTEGNCEVLKSSKKQHDSESSSYLNERPAGVFRCSECSKPFLNEQALDRHISAMHK</sequence>
<dbReference type="SUPFAM" id="SSF47986">
    <property type="entry name" value="DEATH domain"/>
    <property type="match status" value="1"/>
</dbReference>
<dbReference type="InterPro" id="IPR031964">
    <property type="entry name" value="CARD_dom"/>
</dbReference>
<keyword evidence="5" id="KW-0677">Repeat</keyword>
<evidence type="ECO:0000256" key="4">
    <source>
        <dbReference type="ARBA" id="ARBA00022723"/>
    </source>
</evidence>
<feature type="domain" description="C2H2-type" evidence="12">
    <location>
        <begin position="599"/>
        <end position="627"/>
    </location>
</feature>
<name>A0AAV2HKT8_LYMST</name>
<evidence type="ECO:0000256" key="11">
    <source>
        <dbReference type="SAM" id="MobiDB-lite"/>
    </source>
</evidence>
<evidence type="ECO:0000256" key="10">
    <source>
        <dbReference type="PROSITE-ProRule" id="PRU00042"/>
    </source>
</evidence>
<comment type="caution">
    <text evidence="13">The sequence shown here is derived from an EMBL/GenBank/DDBJ whole genome shotgun (WGS) entry which is preliminary data.</text>
</comment>
<feature type="compositionally biased region" description="Polar residues" evidence="11">
    <location>
        <begin position="280"/>
        <end position="291"/>
    </location>
</feature>
<evidence type="ECO:0000256" key="1">
    <source>
        <dbReference type="ARBA" id="ARBA00022499"/>
    </source>
</evidence>
<keyword evidence="8" id="KW-0832">Ubl conjugation</keyword>
<feature type="region of interest" description="Disordered" evidence="11">
    <location>
        <begin position="358"/>
        <end position="378"/>
    </location>
</feature>
<feature type="compositionally biased region" description="Basic and acidic residues" evidence="11">
    <location>
        <begin position="519"/>
        <end position="540"/>
    </location>
</feature>
<feature type="compositionally biased region" description="Pro residues" evidence="11">
    <location>
        <begin position="674"/>
        <end position="689"/>
    </location>
</feature>
<proteinExistence type="predicted"/>
<dbReference type="Pfam" id="PF16739">
    <property type="entry name" value="CARD_2"/>
    <property type="match status" value="1"/>
</dbReference>
<evidence type="ECO:0000256" key="2">
    <source>
        <dbReference type="ARBA" id="ARBA00022553"/>
    </source>
</evidence>
<feature type="compositionally biased region" description="Basic and acidic residues" evidence="11">
    <location>
        <begin position="559"/>
        <end position="569"/>
    </location>
</feature>
<dbReference type="EMBL" id="CAXITT010000178">
    <property type="protein sequence ID" value="CAL1534650.1"/>
    <property type="molecule type" value="Genomic_DNA"/>
</dbReference>
<keyword evidence="9" id="KW-0391">Immunity</keyword>
<evidence type="ECO:0000256" key="7">
    <source>
        <dbReference type="ARBA" id="ARBA00022833"/>
    </source>
</evidence>
<dbReference type="Proteomes" id="UP001497497">
    <property type="component" value="Unassembled WGS sequence"/>
</dbReference>
<evidence type="ECO:0000313" key="13">
    <source>
        <dbReference type="EMBL" id="CAL1534650.1"/>
    </source>
</evidence>
<reference evidence="13 14" key="1">
    <citation type="submission" date="2024-04" db="EMBL/GenBank/DDBJ databases">
        <authorList>
            <consortium name="Genoscope - CEA"/>
            <person name="William W."/>
        </authorList>
    </citation>
    <scope>NUCLEOTIDE SEQUENCE [LARGE SCALE GENOMIC DNA]</scope>
</reference>
<dbReference type="GO" id="GO:0000977">
    <property type="term" value="F:RNA polymerase II transcription regulatory region sequence-specific DNA binding"/>
    <property type="evidence" value="ECO:0007669"/>
    <property type="project" value="TreeGrafter"/>
</dbReference>
<keyword evidence="6 10" id="KW-0863">Zinc-finger</keyword>
<feature type="compositionally biased region" description="Polar residues" evidence="11">
    <location>
        <begin position="307"/>
        <end position="318"/>
    </location>
</feature>
<dbReference type="PROSITE" id="PS50157">
    <property type="entry name" value="ZINC_FINGER_C2H2_2"/>
    <property type="match status" value="2"/>
</dbReference>
<evidence type="ECO:0000256" key="5">
    <source>
        <dbReference type="ARBA" id="ARBA00022737"/>
    </source>
</evidence>
<dbReference type="Gene3D" id="1.10.533.10">
    <property type="entry name" value="Death Domain, Fas"/>
    <property type="match status" value="1"/>
</dbReference>
<dbReference type="SMART" id="SM00355">
    <property type="entry name" value="ZnF_C2H2"/>
    <property type="match status" value="2"/>
</dbReference>
<feature type="region of interest" description="Disordered" evidence="11">
    <location>
        <begin position="751"/>
        <end position="771"/>
    </location>
</feature>
<dbReference type="GO" id="GO:0008270">
    <property type="term" value="F:zinc ion binding"/>
    <property type="evidence" value="ECO:0007669"/>
    <property type="project" value="UniProtKB-KW"/>
</dbReference>
<feature type="region of interest" description="Disordered" evidence="11">
    <location>
        <begin position="639"/>
        <end position="689"/>
    </location>
</feature>
<feature type="domain" description="C2H2-type" evidence="12">
    <location>
        <begin position="777"/>
        <end position="801"/>
    </location>
</feature>
<keyword evidence="3" id="KW-0399">Innate immunity</keyword>
<organism evidence="13 14">
    <name type="scientific">Lymnaea stagnalis</name>
    <name type="common">Great pond snail</name>
    <name type="synonym">Helix stagnalis</name>
    <dbReference type="NCBI Taxonomy" id="6523"/>
    <lineage>
        <taxon>Eukaryota</taxon>
        <taxon>Metazoa</taxon>
        <taxon>Spiralia</taxon>
        <taxon>Lophotrochozoa</taxon>
        <taxon>Mollusca</taxon>
        <taxon>Gastropoda</taxon>
        <taxon>Heterobranchia</taxon>
        <taxon>Euthyneura</taxon>
        <taxon>Panpulmonata</taxon>
        <taxon>Hygrophila</taxon>
        <taxon>Lymnaeoidea</taxon>
        <taxon>Lymnaeidae</taxon>
        <taxon>Lymnaea</taxon>
    </lineage>
</organism>
<evidence type="ECO:0000256" key="6">
    <source>
        <dbReference type="ARBA" id="ARBA00022771"/>
    </source>
</evidence>
<dbReference type="InterPro" id="IPR013087">
    <property type="entry name" value="Znf_C2H2_type"/>
</dbReference>